<keyword evidence="1" id="KW-1133">Transmembrane helix</keyword>
<keyword evidence="1" id="KW-0812">Transmembrane</keyword>
<evidence type="ECO:0000256" key="1">
    <source>
        <dbReference type="SAM" id="Phobius"/>
    </source>
</evidence>
<sequence>MDANVHANDPRKHVNEEPRNDLFDLMAGVGGMALFMTVLFAAMVIIKFIISG</sequence>
<evidence type="ECO:0000313" key="2">
    <source>
        <dbReference type="EMBL" id="GAF08627.1"/>
    </source>
</evidence>
<dbReference type="STRING" id="1236976.JCM16418_2713"/>
<name>W7YJH7_9BACL</name>
<keyword evidence="3" id="KW-1185">Reference proteome</keyword>
<dbReference type="OrthoDB" id="2663483at2"/>
<gene>
    <name evidence="2" type="ORF">JCM16418_2713</name>
</gene>
<dbReference type="AlphaFoldDB" id="W7YJH7"/>
<evidence type="ECO:0000313" key="3">
    <source>
        <dbReference type="Proteomes" id="UP000019364"/>
    </source>
</evidence>
<protein>
    <recommendedName>
        <fullName evidence="4">YqzM family protein</fullName>
    </recommendedName>
</protein>
<feature type="transmembrane region" description="Helical" evidence="1">
    <location>
        <begin position="25"/>
        <end position="50"/>
    </location>
</feature>
<evidence type="ECO:0008006" key="4">
    <source>
        <dbReference type="Google" id="ProtNLM"/>
    </source>
</evidence>
<dbReference type="eggNOG" id="ENOG5033CV0">
    <property type="taxonomic scope" value="Bacteria"/>
</dbReference>
<dbReference type="RefSeq" id="WP_148298796.1">
    <property type="nucleotide sequence ID" value="NZ_BAVZ01000007.1"/>
</dbReference>
<proteinExistence type="predicted"/>
<reference evidence="2 3" key="1">
    <citation type="journal article" date="2014" name="Genome Announc.">
        <title>Draft Genome Sequence of Paenibacillus pini JCM 16418T, Isolated from the Rhizosphere of Pine Tree.</title>
        <authorList>
            <person name="Yuki M."/>
            <person name="Oshima K."/>
            <person name="Suda W."/>
            <person name="Oshida Y."/>
            <person name="Kitamura K."/>
            <person name="Iida Y."/>
            <person name="Hattori M."/>
            <person name="Ohkuma M."/>
        </authorList>
    </citation>
    <scope>NUCLEOTIDE SEQUENCE [LARGE SCALE GENOMIC DNA]</scope>
    <source>
        <strain evidence="2 3">JCM 16418</strain>
    </source>
</reference>
<keyword evidence="1" id="KW-0472">Membrane</keyword>
<comment type="caution">
    <text evidence="2">The sequence shown here is derived from an EMBL/GenBank/DDBJ whole genome shotgun (WGS) entry which is preliminary data.</text>
</comment>
<dbReference type="Proteomes" id="UP000019364">
    <property type="component" value="Unassembled WGS sequence"/>
</dbReference>
<dbReference type="EMBL" id="BAVZ01000007">
    <property type="protein sequence ID" value="GAF08627.1"/>
    <property type="molecule type" value="Genomic_DNA"/>
</dbReference>
<organism evidence="2 3">
    <name type="scientific">Paenibacillus pini JCM 16418</name>
    <dbReference type="NCBI Taxonomy" id="1236976"/>
    <lineage>
        <taxon>Bacteria</taxon>
        <taxon>Bacillati</taxon>
        <taxon>Bacillota</taxon>
        <taxon>Bacilli</taxon>
        <taxon>Bacillales</taxon>
        <taxon>Paenibacillaceae</taxon>
        <taxon>Paenibacillus</taxon>
    </lineage>
</organism>
<accession>W7YJH7</accession>